<comment type="catalytic activity">
    <reaction evidence="1">
        <text>ATP + protein L-histidine = ADP + protein N-phospho-L-histidine.</text>
        <dbReference type="EC" id="2.7.13.3"/>
    </reaction>
</comment>
<gene>
    <name evidence="8" type="ORF">FHW36_1011007</name>
</gene>
<dbReference type="SMART" id="SM00091">
    <property type="entry name" value="PAS"/>
    <property type="match status" value="2"/>
</dbReference>
<dbReference type="SMART" id="SM00086">
    <property type="entry name" value="PAC"/>
    <property type="match status" value="1"/>
</dbReference>
<dbReference type="InterPro" id="IPR001610">
    <property type="entry name" value="PAC"/>
</dbReference>
<evidence type="ECO:0000256" key="2">
    <source>
        <dbReference type="ARBA" id="ARBA00012438"/>
    </source>
</evidence>
<dbReference type="PANTHER" id="PTHR43304">
    <property type="entry name" value="PHYTOCHROME-LIKE PROTEIN CPH1"/>
    <property type="match status" value="1"/>
</dbReference>
<dbReference type="OrthoDB" id="9124519at2"/>
<accession>A0A561Q3Y8</accession>
<dbReference type="GO" id="GO:0000155">
    <property type="term" value="F:phosphorelay sensor kinase activity"/>
    <property type="evidence" value="ECO:0007669"/>
    <property type="project" value="InterPro"/>
</dbReference>
<dbReference type="PANTHER" id="PTHR43304:SF1">
    <property type="entry name" value="PAC DOMAIN-CONTAINING PROTEIN"/>
    <property type="match status" value="1"/>
</dbReference>
<keyword evidence="4" id="KW-0808">Transferase</keyword>
<keyword evidence="6" id="KW-0472">Membrane</keyword>
<evidence type="ECO:0000256" key="1">
    <source>
        <dbReference type="ARBA" id="ARBA00000085"/>
    </source>
</evidence>
<organism evidence="8 9">
    <name type="scientific">Chitinophaga polysaccharea</name>
    <dbReference type="NCBI Taxonomy" id="1293035"/>
    <lineage>
        <taxon>Bacteria</taxon>
        <taxon>Pseudomonadati</taxon>
        <taxon>Bacteroidota</taxon>
        <taxon>Chitinophagia</taxon>
        <taxon>Chitinophagales</taxon>
        <taxon>Chitinophagaceae</taxon>
        <taxon>Chitinophaga</taxon>
    </lineage>
</organism>
<keyword evidence="3" id="KW-0597">Phosphoprotein</keyword>
<dbReference type="Pfam" id="PF08447">
    <property type="entry name" value="PAS_3"/>
    <property type="match status" value="1"/>
</dbReference>
<keyword evidence="6" id="KW-1133">Transmembrane helix</keyword>
<keyword evidence="6" id="KW-0812">Transmembrane</keyword>
<dbReference type="EMBL" id="VIWO01000001">
    <property type="protein sequence ID" value="TWF45081.1"/>
    <property type="molecule type" value="Genomic_DNA"/>
</dbReference>
<dbReference type="AlphaFoldDB" id="A0A561Q3Y8"/>
<dbReference type="InterPro" id="IPR000014">
    <property type="entry name" value="PAS"/>
</dbReference>
<evidence type="ECO:0000256" key="3">
    <source>
        <dbReference type="ARBA" id="ARBA00022553"/>
    </source>
</evidence>
<evidence type="ECO:0000256" key="4">
    <source>
        <dbReference type="ARBA" id="ARBA00022679"/>
    </source>
</evidence>
<keyword evidence="5" id="KW-0418">Kinase</keyword>
<sequence length="382" mass="44681">MLNSPIKIVCLCLLFVVVSMNSYLLFKFNTAPYSWLLTGSIILLTGMIIFLLVAPRLINKRALQFEHLFNEYPIPMWIYEKSTMRFLSVNTAASAKYGYSKKEFLEQLTIKDLRNTEDVPLLLENAAERCCSGEYRGIWKHRKKDGSNFFTEIYSLPAIYFGKDARFIMSKDVDAEVKANREAHELGMRYELLAKATNDAVYDKNLVTNAVTWNHGLSDLFHYNNADDADLVEWWQANIHTADYFRIMASLERCKKENLNYWSEEYRFKCADGGYKYVVDRAFIMYENGQPYRMIGMIQDIDRHVKQARLLEEQNKTLREIAWINSHEIRRPVVSILGITDLFDKSNQNGDFNSQLMAWLHESTRQLDDIIHKIEHKVKSLQ</sequence>
<feature type="transmembrane region" description="Helical" evidence="6">
    <location>
        <begin position="33"/>
        <end position="54"/>
    </location>
</feature>
<dbReference type="InterPro" id="IPR003661">
    <property type="entry name" value="HisK_dim/P_dom"/>
</dbReference>
<keyword evidence="9" id="KW-1185">Reference proteome</keyword>
<evidence type="ECO:0000256" key="6">
    <source>
        <dbReference type="SAM" id="Phobius"/>
    </source>
</evidence>
<dbReference type="CDD" id="cd00082">
    <property type="entry name" value="HisKA"/>
    <property type="match status" value="1"/>
</dbReference>
<reference evidence="8 9" key="1">
    <citation type="submission" date="2019-06" db="EMBL/GenBank/DDBJ databases">
        <title>Sorghum-associated microbial communities from plants grown in Nebraska, USA.</title>
        <authorList>
            <person name="Schachtman D."/>
        </authorList>
    </citation>
    <scope>NUCLEOTIDE SEQUENCE [LARGE SCALE GENOMIC DNA]</scope>
    <source>
        <strain evidence="8 9">1209</strain>
    </source>
</reference>
<dbReference type="Proteomes" id="UP000320811">
    <property type="component" value="Unassembled WGS sequence"/>
</dbReference>
<dbReference type="CDD" id="cd00130">
    <property type="entry name" value="PAS"/>
    <property type="match status" value="1"/>
</dbReference>
<dbReference type="InterPro" id="IPR035965">
    <property type="entry name" value="PAS-like_dom_sf"/>
</dbReference>
<dbReference type="NCBIfam" id="TIGR00229">
    <property type="entry name" value="sensory_box"/>
    <property type="match status" value="1"/>
</dbReference>
<evidence type="ECO:0000259" key="7">
    <source>
        <dbReference type="SMART" id="SM00091"/>
    </source>
</evidence>
<dbReference type="Gene3D" id="3.30.450.20">
    <property type="entry name" value="PAS domain"/>
    <property type="match status" value="2"/>
</dbReference>
<proteinExistence type="predicted"/>
<evidence type="ECO:0000256" key="5">
    <source>
        <dbReference type="ARBA" id="ARBA00022777"/>
    </source>
</evidence>
<dbReference type="EC" id="2.7.13.3" evidence="2"/>
<dbReference type="SUPFAM" id="SSF55785">
    <property type="entry name" value="PYP-like sensor domain (PAS domain)"/>
    <property type="match status" value="2"/>
</dbReference>
<dbReference type="SUPFAM" id="SSF47384">
    <property type="entry name" value="Homodimeric domain of signal transducing histidine kinase"/>
    <property type="match status" value="1"/>
</dbReference>
<name>A0A561Q3Y8_9BACT</name>
<feature type="transmembrane region" description="Helical" evidence="6">
    <location>
        <begin position="6"/>
        <end position="26"/>
    </location>
</feature>
<comment type="caution">
    <text evidence="8">The sequence shown here is derived from an EMBL/GenBank/DDBJ whole genome shotgun (WGS) entry which is preliminary data.</text>
</comment>
<dbReference type="InterPro" id="IPR036097">
    <property type="entry name" value="HisK_dim/P_sf"/>
</dbReference>
<dbReference type="Gene3D" id="1.10.287.130">
    <property type="match status" value="1"/>
</dbReference>
<feature type="domain" description="PAS" evidence="7">
    <location>
        <begin position="63"/>
        <end position="132"/>
    </location>
</feature>
<dbReference type="InterPro" id="IPR013655">
    <property type="entry name" value="PAS_fold_3"/>
</dbReference>
<evidence type="ECO:0000313" key="9">
    <source>
        <dbReference type="Proteomes" id="UP000320811"/>
    </source>
</evidence>
<protein>
    <recommendedName>
        <fullName evidence="2">histidine kinase</fullName>
        <ecNumber evidence="2">2.7.13.3</ecNumber>
    </recommendedName>
</protein>
<feature type="domain" description="PAS" evidence="7">
    <location>
        <begin position="188"/>
        <end position="256"/>
    </location>
</feature>
<dbReference type="InterPro" id="IPR052162">
    <property type="entry name" value="Sensor_kinase/Photoreceptor"/>
</dbReference>
<evidence type="ECO:0000313" key="8">
    <source>
        <dbReference type="EMBL" id="TWF45081.1"/>
    </source>
</evidence>